<evidence type="ECO:0000313" key="3">
    <source>
        <dbReference type="WBParaSite" id="HPBE_0002082701-mRNA-1"/>
    </source>
</evidence>
<reference evidence="3" key="2">
    <citation type="submission" date="2019-09" db="UniProtKB">
        <authorList>
            <consortium name="WormBaseParasite"/>
        </authorList>
    </citation>
    <scope>IDENTIFICATION</scope>
</reference>
<dbReference type="OrthoDB" id="6131042at2759"/>
<organism evidence="2 3">
    <name type="scientific">Heligmosomoides polygyrus</name>
    <name type="common">Parasitic roundworm</name>
    <dbReference type="NCBI Taxonomy" id="6339"/>
    <lineage>
        <taxon>Eukaryota</taxon>
        <taxon>Metazoa</taxon>
        <taxon>Ecdysozoa</taxon>
        <taxon>Nematoda</taxon>
        <taxon>Chromadorea</taxon>
        <taxon>Rhabditida</taxon>
        <taxon>Rhabditina</taxon>
        <taxon>Rhabditomorpha</taxon>
        <taxon>Strongyloidea</taxon>
        <taxon>Heligmosomidae</taxon>
        <taxon>Heligmosomoides</taxon>
    </lineage>
</organism>
<accession>A0A3P8BV68</accession>
<evidence type="ECO:0000313" key="1">
    <source>
        <dbReference type="EMBL" id="VDP22020.1"/>
    </source>
</evidence>
<proteinExistence type="predicted"/>
<sequence length="249" mass="27077">MFQTAALVSSNSEFKSSSREIAFRIALSNGIVAHNMAKAVRQPRAPARIHRAQLRGQIAFTVPFISDALSAQVPPANLKAQLVRNRLYDCACETPSCVVCPFGREGDCRVSGTVYLITCIECKEEYVGETGRPLWVKVKEHVDGLNRCKVSTPLGEHGLRSHSGAVVGVAVTILAREVDIAARKALEALWIAFKNPAINRKEERVAITQELAPFADLCGLDPGGTSRKVAEGLTRREDLIHPHLSPSEG</sequence>
<dbReference type="AlphaFoldDB" id="A0A183GEQ3"/>
<accession>A0A183GEQ3</accession>
<protein>
    <submittedName>
        <fullName evidence="3">GIY-YIG domain-containing protein</fullName>
    </submittedName>
</protein>
<dbReference type="Proteomes" id="UP000050761">
    <property type="component" value="Unassembled WGS sequence"/>
</dbReference>
<gene>
    <name evidence="1" type="ORF">HPBE_LOCUS20826</name>
</gene>
<evidence type="ECO:0000313" key="2">
    <source>
        <dbReference type="Proteomes" id="UP000050761"/>
    </source>
</evidence>
<dbReference type="EMBL" id="UZAH01032473">
    <property type="protein sequence ID" value="VDP22020.1"/>
    <property type="molecule type" value="Genomic_DNA"/>
</dbReference>
<name>A0A183GEQ3_HELPZ</name>
<dbReference type="WBParaSite" id="HPBE_0002082701-mRNA-1">
    <property type="protein sequence ID" value="HPBE_0002082701-mRNA-1"/>
    <property type="gene ID" value="HPBE_0002082701"/>
</dbReference>
<keyword evidence="2" id="KW-1185">Reference proteome</keyword>
<reference evidence="1 2" key="1">
    <citation type="submission" date="2018-11" db="EMBL/GenBank/DDBJ databases">
        <authorList>
            <consortium name="Pathogen Informatics"/>
        </authorList>
    </citation>
    <scope>NUCLEOTIDE SEQUENCE [LARGE SCALE GENOMIC DNA]</scope>
</reference>